<evidence type="ECO:0000313" key="5">
    <source>
        <dbReference type="EMBL" id="MEQ2274606.1"/>
    </source>
</evidence>
<dbReference type="PANTHER" id="PTHR12287">
    <property type="entry name" value="EPIDERMAL GROWTH FACTOR RECEPTOR KINASE SUBSTRATE EPS8-RELATED PROTEIN"/>
    <property type="match status" value="1"/>
</dbReference>
<dbReference type="PANTHER" id="PTHR12287:SF19">
    <property type="entry name" value="EPIDERMAL GROWTH FACTOR RECEPTOR KINASE SUBSTRATE 8-LIKE PROTEIN 1"/>
    <property type="match status" value="1"/>
</dbReference>
<evidence type="ECO:0000256" key="3">
    <source>
        <dbReference type="SAM" id="MobiDB-lite"/>
    </source>
</evidence>
<keyword evidence="6" id="KW-1185">Reference proteome</keyword>
<evidence type="ECO:0000259" key="4">
    <source>
        <dbReference type="PROSITE" id="PS50002"/>
    </source>
</evidence>
<dbReference type="InterPro" id="IPR001452">
    <property type="entry name" value="SH3_domain"/>
</dbReference>
<dbReference type="InterPro" id="IPR013761">
    <property type="entry name" value="SAM/pointed_sf"/>
</dbReference>
<feature type="domain" description="SH3" evidence="4">
    <location>
        <begin position="286"/>
        <end position="345"/>
    </location>
</feature>
<dbReference type="PROSITE" id="PS50002">
    <property type="entry name" value="SH3"/>
    <property type="match status" value="1"/>
</dbReference>
<dbReference type="InterPro" id="IPR041418">
    <property type="entry name" value="SAM_3"/>
</dbReference>
<keyword evidence="1 2" id="KW-0728">SH3 domain</keyword>
<comment type="caution">
    <text evidence="5">The sequence shown here is derived from an EMBL/GenBank/DDBJ whole genome shotgun (WGS) entry which is preliminary data.</text>
</comment>
<dbReference type="Gene3D" id="2.30.30.40">
    <property type="entry name" value="SH3 Domains"/>
    <property type="match status" value="1"/>
</dbReference>
<feature type="compositionally biased region" description="Basic and acidic residues" evidence="3">
    <location>
        <begin position="250"/>
        <end position="274"/>
    </location>
</feature>
<feature type="region of interest" description="Disordered" evidence="3">
    <location>
        <begin position="250"/>
        <end position="283"/>
    </location>
</feature>
<feature type="region of interest" description="Disordered" evidence="3">
    <location>
        <begin position="86"/>
        <end position="108"/>
    </location>
</feature>
<proteinExistence type="predicted"/>
<dbReference type="Proteomes" id="UP001444071">
    <property type="component" value="Unassembled WGS sequence"/>
</dbReference>
<dbReference type="InterPro" id="IPR055093">
    <property type="entry name" value="EPS8_2nd"/>
</dbReference>
<reference evidence="5 6" key="1">
    <citation type="submission" date="2021-06" db="EMBL/GenBank/DDBJ databases">
        <authorList>
            <person name="Palmer J.M."/>
        </authorList>
    </citation>
    <scope>NUCLEOTIDE SEQUENCE [LARGE SCALE GENOMIC DNA]</scope>
    <source>
        <strain evidence="5 6">XR_2019</strain>
        <tissue evidence="5">Muscle</tissue>
    </source>
</reference>
<dbReference type="Pfam" id="PF00018">
    <property type="entry name" value="SH3_1"/>
    <property type="match status" value="1"/>
</dbReference>
<evidence type="ECO:0000256" key="2">
    <source>
        <dbReference type="PROSITE-ProRule" id="PRU00192"/>
    </source>
</evidence>
<accession>A0ABV0WZ35</accession>
<dbReference type="Pfam" id="PF18016">
    <property type="entry name" value="SAM_3"/>
    <property type="match status" value="1"/>
</dbReference>
<dbReference type="SMART" id="SM00326">
    <property type="entry name" value="SH3"/>
    <property type="match status" value="1"/>
</dbReference>
<dbReference type="InterPro" id="IPR039801">
    <property type="entry name" value="EPS8-like"/>
</dbReference>
<evidence type="ECO:0000256" key="1">
    <source>
        <dbReference type="ARBA" id="ARBA00022443"/>
    </source>
</evidence>
<dbReference type="InterPro" id="IPR036028">
    <property type="entry name" value="SH3-like_dom_sf"/>
</dbReference>
<dbReference type="EMBL" id="JAHRIM010080189">
    <property type="protein sequence ID" value="MEQ2274606.1"/>
    <property type="molecule type" value="Genomic_DNA"/>
</dbReference>
<name>A0ABV0WZ35_9TELE</name>
<dbReference type="Gene3D" id="1.10.150.50">
    <property type="entry name" value="Transcription Factor, Ets-1"/>
    <property type="match status" value="1"/>
</dbReference>
<protein>
    <recommendedName>
        <fullName evidence="4">SH3 domain-containing protein</fullName>
    </recommendedName>
</protein>
<gene>
    <name evidence="5" type="ORF">XENORESO_001102</name>
</gene>
<dbReference type="SUPFAM" id="SSF50044">
    <property type="entry name" value="SH3-domain"/>
    <property type="match status" value="1"/>
</dbReference>
<dbReference type="Pfam" id="PF22975">
    <property type="entry name" value="EPS8_2nd"/>
    <property type="match status" value="1"/>
</dbReference>
<sequence>MSTSPPQVIPRKPSGIKVLTPLQEQYRPGVLPIITDAGKENGVSGKTSHIPLMTADREVEIMNHCFDDMERFMTRLQQTAEAQSILNQRTKKSGKKSNKNENGDNLLTKKAIPPSELEFVDIFQKMKYSFCLLDRLKSSISQPDAPDLLHHIFVPLRLMVKTTGGPTLGASVESPAMTRGAVSLLQAHLTEEEKELWRSLGPNWTSHSLERTVSAPPYSPVFLDGWQPQAYDSASQLIEDPIQLQHKEDAFNESRQKQSQQEHAHPAAKNHGEGTENVNENRLPPNGETMYYCSYDFVARNSHELSVLHGETLEVLDASKRWWRCQNTYHEIGFVPSTILEPLSAVNNTERDHPALRTESKKVALIHQTKSFSYAASRTDGFSRTATSPADRAKSMMLPSNIMSRENDRVLVINDELLQRLAKKRNLIDQMEVPSTAGNSVPLNYHSPSAEVKAWLIAKGFSQRTVQSLGVLNGAQLFSLKNEELCRVCPLEGESVYMQILGQKSLLEVCTVLFWMFPYVCLCVRTVMLGLRWLQPFVCLSLTDAQTFITLPNCY</sequence>
<organism evidence="5 6">
    <name type="scientific">Xenotaenia resolanae</name>
    <dbReference type="NCBI Taxonomy" id="208358"/>
    <lineage>
        <taxon>Eukaryota</taxon>
        <taxon>Metazoa</taxon>
        <taxon>Chordata</taxon>
        <taxon>Craniata</taxon>
        <taxon>Vertebrata</taxon>
        <taxon>Euteleostomi</taxon>
        <taxon>Actinopterygii</taxon>
        <taxon>Neopterygii</taxon>
        <taxon>Teleostei</taxon>
        <taxon>Neoteleostei</taxon>
        <taxon>Acanthomorphata</taxon>
        <taxon>Ovalentaria</taxon>
        <taxon>Atherinomorphae</taxon>
        <taxon>Cyprinodontiformes</taxon>
        <taxon>Goodeidae</taxon>
        <taxon>Xenotaenia</taxon>
    </lineage>
</organism>
<evidence type="ECO:0000313" key="6">
    <source>
        <dbReference type="Proteomes" id="UP001444071"/>
    </source>
</evidence>